<dbReference type="CDD" id="cd16653">
    <property type="entry name" value="RING-like_Rtf2"/>
    <property type="match status" value="1"/>
</dbReference>
<evidence type="ECO:0000256" key="1">
    <source>
        <dbReference type="ARBA" id="ARBA00009885"/>
    </source>
</evidence>
<dbReference type="AlphaFoldDB" id="X6M6K6"/>
<organism evidence="3 4">
    <name type="scientific">Reticulomyxa filosa</name>
    <dbReference type="NCBI Taxonomy" id="46433"/>
    <lineage>
        <taxon>Eukaryota</taxon>
        <taxon>Sar</taxon>
        <taxon>Rhizaria</taxon>
        <taxon>Retaria</taxon>
        <taxon>Foraminifera</taxon>
        <taxon>Monothalamids</taxon>
        <taxon>Reticulomyxidae</taxon>
        <taxon>Reticulomyxa</taxon>
    </lineage>
</organism>
<feature type="compositionally biased region" description="Basic and acidic residues" evidence="2">
    <location>
        <begin position="215"/>
        <end position="236"/>
    </location>
</feature>
<dbReference type="GO" id="GO:0005634">
    <property type="term" value="C:nucleus"/>
    <property type="evidence" value="ECO:0007669"/>
    <property type="project" value="TreeGrafter"/>
</dbReference>
<reference evidence="3 4" key="1">
    <citation type="journal article" date="2013" name="Curr. Biol.">
        <title>The Genome of the Foraminiferan Reticulomyxa filosa.</title>
        <authorList>
            <person name="Glockner G."/>
            <person name="Hulsmann N."/>
            <person name="Schleicher M."/>
            <person name="Noegel A.A."/>
            <person name="Eichinger L."/>
            <person name="Gallinger C."/>
            <person name="Pawlowski J."/>
            <person name="Sierra R."/>
            <person name="Euteneuer U."/>
            <person name="Pillet L."/>
            <person name="Moustafa A."/>
            <person name="Platzer M."/>
            <person name="Groth M."/>
            <person name="Szafranski K."/>
            <person name="Schliwa M."/>
        </authorList>
    </citation>
    <scope>NUCLEOTIDE SEQUENCE [LARGE SCALE GENOMIC DNA]</scope>
</reference>
<dbReference type="PANTHER" id="PTHR12775">
    <property type="entry name" value="PROTEIN C20ORF43 HOMOLOG"/>
    <property type="match status" value="1"/>
</dbReference>
<dbReference type="Proteomes" id="UP000023152">
    <property type="component" value="Unassembled WGS sequence"/>
</dbReference>
<evidence type="ECO:0000313" key="4">
    <source>
        <dbReference type="Proteomes" id="UP000023152"/>
    </source>
</evidence>
<sequence>MGGDGGSIPGRRDLVKEPGKVVTAEDVTYGASKDWKWTHCSISNNKLEMPIVCDYFGNLFNKEVVLTHWYHKTLTSEFKHIEKFKYDVIAINKDTLKWNTEHNTFECPITSIVANHKNHNFYLIRKCGCVMSQKALSMLCGGGGEDAWMANLQKCIICGRDIENKTENPLWIIPLNPSGSEKARLSELWNQHKDKIRAIIKQEKQPIKRANKNSSHNDDNEDKNENDSKEKEKNDANDNSNQSKKSEKQNKSKLKQQLKAELLRQKLEINKSAFGKRKFPETIDRAIENKKKKSKVFASLFTDNQDNNTTTYHFSGGGSGGL</sequence>
<dbReference type="PANTHER" id="PTHR12775:SF0">
    <property type="entry name" value="REPLICATION TERMINATION FACTOR 2"/>
    <property type="match status" value="1"/>
</dbReference>
<dbReference type="GO" id="GO:0006274">
    <property type="term" value="P:DNA replication termination"/>
    <property type="evidence" value="ECO:0007669"/>
    <property type="project" value="TreeGrafter"/>
</dbReference>
<evidence type="ECO:0000313" key="3">
    <source>
        <dbReference type="EMBL" id="ETO09544.1"/>
    </source>
</evidence>
<keyword evidence="4" id="KW-1185">Reference proteome</keyword>
<proteinExistence type="inferred from homology"/>
<name>X6M6K6_RETFI</name>
<gene>
    <name evidence="3" type="ORF">RFI_27834</name>
</gene>
<accession>X6M6K6</accession>
<comment type="similarity">
    <text evidence="1">Belongs to the rtf2 family.</text>
</comment>
<protein>
    <submittedName>
        <fullName evidence="3">Uncharacterized protein</fullName>
    </submittedName>
</protein>
<dbReference type="InterPro" id="IPR006735">
    <property type="entry name" value="Rtf2"/>
</dbReference>
<dbReference type="OMA" id="EFRWLHC"/>
<dbReference type="Pfam" id="PF04641">
    <property type="entry name" value="Rtf2"/>
    <property type="match status" value="1"/>
</dbReference>
<feature type="region of interest" description="Disordered" evidence="2">
    <location>
        <begin position="201"/>
        <end position="256"/>
    </location>
</feature>
<dbReference type="OrthoDB" id="247013at2759"/>
<comment type="caution">
    <text evidence="3">The sequence shown here is derived from an EMBL/GenBank/DDBJ whole genome shotgun (WGS) entry which is preliminary data.</text>
</comment>
<dbReference type="InterPro" id="IPR027799">
    <property type="entry name" value="Rtf2_RING-finger"/>
</dbReference>
<evidence type="ECO:0000256" key="2">
    <source>
        <dbReference type="SAM" id="MobiDB-lite"/>
    </source>
</evidence>
<dbReference type="EMBL" id="ASPP01024012">
    <property type="protein sequence ID" value="ETO09544.1"/>
    <property type="molecule type" value="Genomic_DNA"/>
</dbReference>